<reference evidence="2 3" key="1">
    <citation type="submission" date="2022-12" db="EMBL/GenBank/DDBJ databases">
        <title>Chromosome-level genome of Tegillarca granosa.</title>
        <authorList>
            <person name="Kim J."/>
        </authorList>
    </citation>
    <scope>NUCLEOTIDE SEQUENCE [LARGE SCALE GENOMIC DNA]</scope>
    <source>
        <strain evidence="2">Teg-2019</strain>
        <tissue evidence="2">Adductor muscle</tissue>
    </source>
</reference>
<evidence type="ECO:0000256" key="1">
    <source>
        <dbReference type="SAM" id="Coils"/>
    </source>
</evidence>
<dbReference type="EMBL" id="JARBDR010000496">
    <property type="protein sequence ID" value="KAJ8311703.1"/>
    <property type="molecule type" value="Genomic_DNA"/>
</dbReference>
<feature type="coiled-coil region" evidence="1">
    <location>
        <begin position="73"/>
        <end position="114"/>
    </location>
</feature>
<gene>
    <name evidence="2" type="ORF">KUTeg_011058</name>
</gene>
<evidence type="ECO:0000313" key="2">
    <source>
        <dbReference type="EMBL" id="KAJ8311703.1"/>
    </source>
</evidence>
<protein>
    <submittedName>
        <fullName evidence="2">Uncharacterized protein</fullName>
    </submittedName>
</protein>
<dbReference type="PANTHER" id="PTHR24024">
    <property type="entry name" value="PULMONARY SURFACTANT-ASSOCIATED PROTEIN A"/>
    <property type="match status" value="1"/>
</dbReference>
<evidence type="ECO:0000313" key="3">
    <source>
        <dbReference type="Proteomes" id="UP001217089"/>
    </source>
</evidence>
<keyword evidence="3" id="KW-1185">Reference proteome</keyword>
<keyword evidence="1" id="KW-0175">Coiled coil</keyword>
<proteinExistence type="predicted"/>
<dbReference type="InterPro" id="IPR051077">
    <property type="entry name" value="Ca-dependent_lectin"/>
</dbReference>
<sequence>MFDDTVYYISLSNDIQTITWSTMKVVFVTFVSLLITVSSKDVGSSNTLKDDKIRETITRRSHDGLTWHLVQILVDEQRERQNLRRDFRHMKKTLEDVKRELQQRNKNLDDTKFQQKKLIEEVKNTKGDLMSELKIYLKNKFVGLADKTTKLTKAVAGIKTEGKKMKAEIKRNYKNGKKIQSMLINMKSKVKDLDDESSKKHPSGAVYIRWGKLTCPNNTDLIYKGRLGGTQYQQKAGPSNFQCLPDDPDYKEHQSGDQGTFIYGGEYELHDYSQKELLDKRYFNYDVVCSVCQSRKNAAKIMIPGKTSCYNGWHMEYRGYLMAGHYGHAASNFICVDAHPDVIPGTNKNDDQSVIYAVQSICGSLKCPPYKDYHELTCVCLPEDPDYKEHQSGDQGTYIYGGEYELSSHTKKELLNKRYYNYEVVCSTCQSRKNTATIMIPGKSKCYDGWHIEYRGYLMAGHSSHAASNFICVDAYPDVISGTNKNDDQALIYAVQSICGRQLGGTYHGDKAGPSNFQCLPEDPDYREYQSGDHGTLIYGGEYQLQSYYKKELLNKGYYNFDVVCSVCQCRKNTATIMIPGKSKCYDGWHIEYRGYLMAGHSSHAASHFICVDSHPDVIPGTIKNDDQSVIYAVQSRCGRRLGGTHYSHKAGPSNYQCLPEDPDYREHQPGDQGTYIYGGEYELSSYTKKELLNKRYYNYDVVCSACQSRMNTATIMIPGKSKCYDGWHREYRGYLMAGYNSHTASNYICVDAHPDVISGTNKNDDQALIYAVQSICGSLKCPPYKDNHELTCVINYIPVNISCITILEKVNVMMDGIWSIEGI</sequence>
<dbReference type="PANTHER" id="PTHR24024:SF18">
    <property type="entry name" value="SHORT-CHAIN COLLAGEN C4-LIKE"/>
    <property type="match status" value="1"/>
</dbReference>
<name>A0ABQ9F2S9_TEGGR</name>
<dbReference type="Proteomes" id="UP001217089">
    <property type="component" value="Unassembled WGS sequence"/>
</dbReference>
<accession>A0ABQ9F2S9</accession>
<organism evidence="2 3">
    <name type="scientific">Tegillarca granosa</name>
    <name type="common">Malaysian cockle</name>
    <name type="synonym">Anadara granosa</name>
    <dbReference type="NCBI Taxonomy" id="220873"/>
    <lineage>
        <taxon>Eukaryota</taxon>
        <taxon>Metazoa</taxon>
        <taxon>Spiralia</taxon>
        <taxon>Lophotrochozoa</taxon>
        <taxon>Mollusca</taxon>
        <taxon>Bivalvia</taxon>
        <taxon>Autobranchia</taxon>
        <taxon>Pteriomorphia</taxon>
        <taxon>Arcoida</taxon>
        <taxon>Arcoidea</taxon>
        <taxon>Arcidae</taxon>
        <taxon>Tegillarca</taxon>
    </lineage>
</organism>
<comment type="caution">
    <text evidence="2">The sequence shown here is derived from an EMBL/GenBank/DDBJ whole genome shotgun (WGS) entry which is preliminary data.</text>
</comment>